<accession>A0A1G8LZC5</accession>
<reference evidence="1 2" key="1">
    <citation type="submission" date="2016-10" db="EMBL/GenBank/DDBJ databases">
        <authorList>
            <person name="de Groot N.N."/>
        </authorList>
    </citation>
    <scope>NUCLEOTIDE SEQUENCE [LARGE SCALE GENOMIC DNA]</scope>
    <source>
        <strain evidence="1 2">DSM 44892</strain>
    </source>
</reference>
<dbReference type="AlphaFoldDB" id="A0A1G8LZC5"/>
<dbReference type="EMBL" id="FNDN01000009">
    <property type="protein sequence ID" value="SDI61039.1"/>
    <property type="molecule type" value="Genomic_DNA"/>
</dbReference>
<evidence type="ECO:0000313" key="1">
    <source>
        <dbReference type="EMBL" id="SDI61039.1"/>
    </source>
</evidence>
<dbReference type="RefSeq" id="WP_072736904.1">
    <property type="nucleotide sequence ID" value="NZ_CP048813.1"/>
</dbReference>
<organism evidence="1 2">
    <name type="scientific">Rhodococcus triatomae</name>
    <dbReference type="NCBI Taxonomy" id="300028"/>
    <lineage>
        <taxon>Bacteria</taxon>
        <taxon>Bacillati</taxon>
        <taxon>Actinomycetota</taxon>
        <taxon>Actinomycetes</taxon>
        <taxon>Mycobacteriales</taxon>
        <taxon>Nocardiaceae</taxon>
        <taxon>Rhodococcus</taxon>
    </lineage>
</organism>
<evidence type="ECO:0000313" key="2">
    <source>
        <dbReference type="Proteomes" id="UP000183263"/>
    </source>
</evidence>
<dbReference type="OrthoDB" id="4485583at2"/>
<name>A0A1G8LZC5_9NOCA</name>
<sequence>MIDSTERARTAAGRLAAAATIACGLVVLYILRPAASPLAVPAELRTLAEPLVELVDLTTVLAATVALSVVAMIRRLPYGVAAVLIVSVGANLTAALARNWVPDAPAALLPNGHVVAVTALYGSALLVCAPRFRPVLAGLGFVAVVAVTAAAVTVETTSPAGALAAIAVSVFWWTVASALMQFSPVAAERESLRPDTAAIALSRSHSHSQSLPF</sequence>
<dbReference type="Proteomes" id="UP000183263">
    <property type="component" value="Unassembled WGS sequence"/>
</dbReference>
<proteinExistence type="predicted"/>
<keyword evidence="2" id="KW-1185">Reference proteome</keyword>
<protein>
    <submittedName>
        <fullName evidence="1">Uncharacterized protein</fullName>
    </submittedName>
</protein>
<gene>
    <name evidence="1" type="ORF">SAMN05444695_10956</name>
</gene>